<sequence length="363" mass="40003">MRPAFDLEKMSAALASAALDSSRWVEAMETVATSTGSFGAAMFPVVGPLPFVPASRSLERSFEAYIDAGWIHRDERYRGADKLIHNGIYTDFDFMSEQEMKKHPYYQEFLAPLRLQGFAGIKIGSGKNVYCISIQRSFEQGLFSSTELRSLQRLSSVLDSVAATAEALAFARGEAALSSFDIASTAALLLDRKGDVVRLNVAAEKLTVSDLQIVNRKLVSWDREANRRLDDAIKQLIWTRRATSVRPIIFPRVGRSPIVIYGVRTADLTDTPFSRFNAILVLADPDSRPRPAAETLQAVFGLTPAEARLADGLVSGGDLNSEAERLKLSRETVRNQLKSIFAKTGTHRQSDLVAMLSRLLSGK</sequence>
<dbReference type="Gene3D" id="1.10.10.10">
    <property type="entry name" value="Winged helix-like DNA-binding domain superfamily/Winged helix DNA-binding domain"/>
    <property type="match status" value="1"/>
</dbReference>
<dbReference type="InterPro" id="IPR000792">
    <property type="entry name" value="Tscrpt_reg_LuxR_C"/>
</dbReference>
<organism evidence="2 3">
    <name type="scientific">Afipia massiliensis</name>
    <dbReference type="NCBI Taxonomy" id="211460"/>
    <lineage>
        <taxon>Bacteria</taxon>
        <taxon>Pseudomonadati</taxon>
        <taxon>Pseudomonadota</taxon>
        <taxon>Alphaproteobacteria</taxon>
        <taxon>Hyphomicrobiales</taxon>
        <taxon>Nitrobacteraceae</taxon>
        <taxon>Afipia</taxon>
    </lineage>
</organism>
<dbReference type="GO" id="GO:0006355">
    <property type="term" value="P:regulation of DNA-templated transcription"/>
    <property type="evidence" value="ECO:0007669"/>
    <property type="project" value="InterPro"/>
</dbReference>
<reference evidence="2 3" key="1">
    <citation type="submission" date="2020-08" db="EMBL/GenBank/DDBJ databases">
        <title>Genomic Encyclopedia of Type Strains, Phase IV (KMG-IV): sequencing the most valuable type-strain genomes for metagenomic binning, comparative biology and taxonomic classification.</title>
        <authorList>
            <person name="Goeker M."/>
        </authorList>
    </citation>
    <scope>NUCLEOTIDE SEQUENCE [LARGE SCALE GENOMIC DNA]</scope>
    <source>
        <strain evidence="2 3">DSM 17498</strain>
    </source>
</reference>
<dbReference type="EMBL" id="JACHIJ010000005">
    <property type="protein sequence ID" value="MBB5053664.1"/>
    <property type="molecule type" value="Genomic_DNA"/>
</dbReference>
<name>A0A840N4W0_9BRAD</name>
<evidence type="ECO:0000259" key="1">
    <source>
        <dbReference type="SMART" id="SM00421"/>
    </source>
</evidence>
<dbReference type="GO" id="GO:0003677">
    <property type="term" value="F:DNA binding"/>
    <property type="evidence" value="ECO:0007669"/>
    <property type="project" value="UniProtKB-KW"/>
</dbReference>
<dbReference type="SUPFAM" id="SSF46894">
    <property type="entry name" value="C-terminal effector domain of the bipartite response regulators"/>
    <property type="match status" value="1"/>
</dbReference>
<dbReference type="AlphaFoldDB" id="A0A840N4W0"/>
<keyword evidence="2" id="KW-0238">DNA-binding</keyword>
<evidence type="ECO:0000313" key="3">
    <source>
        <dbReference type="Proteomes" id="UP000521227"/>
    </source>
</evidence>
<accession>A0A840N4W0</accession>
<proteinExistence type="predicted"/>
<protein>
    <submittedName>
        <fullName evidence="2">DNA-binding CsgD family transcriptional regulator/PAS domain-containing protein</fullName>
    </submittedName>
</protein>
<comment type="caution">
    <text evidence="2">The sequence shown here is derived from an EMBL/GenBank/DDBJ whole genome shotgun (WGS) entry which is preliminary data.</text>
</comment>
<evidence type="ECO:0000313" key="2">
    <source>
        <dbReference type="EMBL" id="MBB5053664.1"/>
    </source>
</evidence>
<feature type="domain" description="HTH luxR-type" evidence="1">
    <location>
        <begin position="299"/>
        <end position="356"/>
    </location>
</feature>
<dbReference type="RefSeq" id="WP_062316949.1">
    <property type="nucleotide sequence ID" value="NZ_JACHIJ010000005.1"/>
</dbReference>
<gene>
    <name evidence="2" type="ORF">HNQ36_003664</name>
</gene>
<dbReference type="Proteomes" id="UP000521227">
    <property type="component" value="Unassembled WGS sequence"/>
</dbReference>
<dbReference type="InterPro" id="IPR016032">
    <property type="entry name" value="Sig_transdc_resp-reg_C-effctor"/>
</dbReference>
<dbReference type="InterPro" id="IPR036388">
    <property type="entry name" value="WH-like_DNA-bd_sf"/>
</dbReference>
<dbReference type="SMART" id="SM00421">
    <property type="entry name" value="HTH_LUXR"/>
    <property type="match status" value="1"/>
</dbReference>